<reference evidence="1" key="1">
    <citation type="submission" date="2020-11" db="EMBL/GenBank/DDBJ databases">
        <title>Isolation and identification of active actinomycetes.</title>
        <authorList>
            <person name="Sun X."/>
        </authorList>
    </citation>
    <scope>NUCLEOTIDE SEQUENCE</scope>
    <source>
        <strain evidence="1">NEAU-A11</strain>
    </source>
</reference>
<evidence type="ECO:0000313" key="1">
    <source>
        <dbReference type="EMBL" id="MBG0568928.1"/>
    </source>
</evidence>
<gene>
    <name evidence="1" type="ORF">I4J89_46695</name>
</gene>
<name>A0A931CKB1_9ACTN</name>
<dbReference type="AlphaFoldDB" id="A0A931CKB1"/>
<dbReference type="EMBL" id="JADQTO010000048">
    <property type="protein sequence ID" value="MBG0568928.1"/>
    <property type="molecule type" value="Genomic_DNA"/>
</dbReference>
<comment type="caution">
    <text evidence="1">The sequence shown here is derived from an EMBL/GenBank/DDBJ whole genome shotgun (WGS) entry which is preliminary data.</text>
</comment>
<proteinExistence type="predicted"/>
<dbReference type="RefSeq" id="WP_196420696.1">
    <property type="nucleotide sequence ID" value="NZ_JADQTO010000048.1"/>
</dbReference>
<sequence>MSDHQDTARDLLGELAALVERYPLRERTRIDTIDGGRAQVERGWSGDD</sequence>
<organism evidence="1 2">
    <name type="scientific">Actinoplanes aureus</name>
    <dbReference type="NCBI Taxonomy" id="2792083"/>
    <lineage>
        <taxon>Bacteria</taxon>
        <taxon>Bacillati</taxon>
        <taxon>Actinomycetota</taxon>
        <taxon>Actinomycetes</taxon>
        <taxon>Micromonosporales</taxon>
        <taxon>Micromonosporaceae</taxon>
        <taxon>Actinoplanes</taxon>
    </lineage>
</organism>
<dbReference type="Proteomes" id="UP000598146">
    <property type="component" value="Unassembled WGS sequence"/>
</dbReference>
<evidence type="ECO:0000313" key="2">
    <source>
        <dbReference type="Proteomes" id="UP000598146"/>
    </source>
</evidence>
<accession>A0A931CKB1</accession>
<protein>
    <submittedName>
        <fullName evidence="1">Uncharacterized protein</fullName>
    </submittedName>
</protein>
<keyword evidence="2" id="KW-1185">Reference proteome</keyword>